<dbReference type="SUPFAM" id="SSF161098">
    <property type="entry name" value="MetI-like"/>
    <property type="match status" value="1"/>
</dbReference>
<keyword evidence="4 7" id="KW-0812">Transmembrane</keyword>
<dbReference type="PANTHER" id="PTHR30151">
    <property type="entry name" value="ALKANE SULFONATE ABC TRANSPORTER-RELATED, MEMBRANE SUBUNIT"/>
    <property type="match status" value="1"/>
</dbReference>
<evidence type="ECO:0000256" key="4">
    <source>
        <dbReference type="ARBA" id="ARBA00022692"/>
    </source>
</evidence>
<keyword evidence="5 7" id="KW-1133">Transmembrane helix</keyword>
<reference evidence="9 10" key="1">
    <citation type="journal article" date="2019" name="Int. J. Syst. Evol. Microbiol.">
        <title>The Global Catalogue of Microorganisms (GCM) 10K type strain sequencing project: providing services to taxonomists for standard genome sequencing and annotation.</title>
        <authorList>
            <consortium name="The Broad Institute Genomics Platform"/>
            <consortium name="The Broad Institute Genome Sequencing Center for Infectious Disease"/>
            <person name="Wu L."/>
            <person name="Ma J."/>
        </authorList>
    </citation>
    <scope>NUCLEOTIDE SEQUENCE [LARGE SCALE GENOMIC DNA]</scope>
    <source>
        <strain evidence="9 10">JCM 16009</strain>
    </source>
</reference>
<evidence type="ECO:0000313" key="10">
    <source>
        <dbReference type="Proteomes" id="UP001500449"/>
    </source>
</evidence>
<keyword evidence="6 7" id="KW-0472">Membrane</keyword>
<feature type="transmembrane region" description="Helical" evidence="7">
    <location>
        <begin position="140"/>
        <end position="163"/>
    </location>
</feature>
<keyword evidence="2 7" id="KW-0813">Transport</keyword>
<comment type="similarity">
    <text evidence="7">Belongs to the binding-protein-dependent transport system permease family.</text>
</comment>
<organism evidence="9 10">
    <name type="scientific">Pseudonocardia ailaonensis</name>
    <dbReference type="NCBI Taxonomy" id="367279"/>
    <lineage>
        <taxon>Bacteria</taxon>
        <taxon>Bacillati</taxon>
        <taxon>Actinomycetota</taxon>
        <taxon>Actinomycetes</taxon>
        <taxon>Pseudonocardiales</taxon>
        <taxon>Pseudonocardiaceae</taxon>
        <taxon>Pseudonocardia</taxon>
    </lineage>
</organism>
<dbReference type="PROSITE" id="PS50928">
    <property type="entry name" value="ABC_TM1"/>
    <property type="match status" value="1"/>
</dbReference>
<feature type="transmembrane region" description="Helical" evidence="7">
    <location>
        <begin position="14"/>
        <end position="36"/>
    </location>
</feature>
<proteinExistence type="inferred from homology"/>
<dbReference type="Proteomes" id="UP001500449">
    <property type="component" value="Unassembled WGS sequence"/>
</dbReference>
<evidence type="ECO:0000256" key="7">
    <source>
        <dbReference type="RuleBase" id="RU363032"/>
    </source>
</evidence>
<feature type="transmembrane region" description="Helical" evidence="7">
    <location>
        <begin position="184"/>
        <end position="207"/>
    </location>
</feature>
<feature type="transmembrane region" description="Helical" evidence="7">
    <location>
        <begin position="112"/>
        <end position="134"/>
    </location>
</feature>
<dbReference type="Pfam" id="PF00528">
    <property type="entry name" value="BPD_transp_1"/>
    <property type="match status" value="1"/>
</dbReference>
<sequence length="265" mass="27775">MTAAVPARARWSAWFWRAVGVAVLLTVWQLIALAVYNLAVLPAPIDVVENLVRNFGGSAGLAYLGLSETSYLGNLRYTAGIVLTAWLVGSALGLSGVVAARLQWVRDLTDPVLYVFGVVPVVVAAPFALIWFGFGPVGQWILVAFFSYVTVAVASLAAALRLAPRYEEYAATLGVAMAARLRTVVLPAVAPATSSAVRVALGAAWSLQVVAELFGSETGVGRVIAVRAKTGDVPSVMAVIIVLGLVALVCDLAVARLAKRSGAWQ</sequence>
<feature type="domain" description="ABC transmembrane type-1" evidence="8">
    <location>
        <begin position="75"/>
        <end position="254"/>
    </location>
</feature>
<dbReference type="EMBL" id="BAAAQK010000003">
    <property type="protein sequence ID" value="GAA1835347.1"/>
    <property type="molecule type" value="Genomic_DNA"/>
</dbReference>
<keyword evidence="10" id="KW-1185">Reference proteome</keyword>
<feature type="transmembrane region" description="Helical" evidence="7">
    <location>
        <begin position="236"/>
        <end position="258"/>
    </location>
</feature>
<evidence type="ECO:0000256" key="3">
    <source>
        <dbReference type="ARBA" id="ARBA00022475"/>
    </source>
</evidence>
<accession>A0ABN2MS05</accession>
<comment type="caution">
    <text evidence="9">The sequence shown here is derived from an EMBL/GenBank/DDBJ whole genome shotgun (WGS) entry which is preliminary data.</text>
</comment>
<dbReference type="PANTHER" id="PTHR30151:SF0">
    <property type="entry name" value="ABC TRANSPORTER PERMEASE PROTEIN MJ0413-RELATED"/>
    <property type="match status" value="1"/>
</dbReference>
<feature type="transmembrane region" description="Helical" evidence="7">
    <location>
        <begin position="77"/>
        <end position="100"/>
    </location>
</feature>
<protein>
    <submittedName>
        <fullName evidence="9">ABC transporter permease</fullName>
    </submittedName>
</protein>
<evidence type="ECO:0000259" key="8">
    <source>
        <dbReference type="PROSITE" id="PS50928"/>
    </source>
</evidence>
<dbReference type="Gene3D" id="1.10.3720.10">
    <property type="entry name" value="MetI-like"/>
    <property type="match status" value="1"/>
</dbReference>
<dbReference type="InterPro" id="IPR035906">
    <property type="entry name" value="MetI-like_sf"/>
</dbReference>
<evidence type="ECO:0000256" key="1">
    <source>
        <dbReference type="ARBA" id="ARBA00004651"/>
    </source>
</evidence>
<dbReference type="InterPro" id="IPR000515">
    <property type="entry name" value="MetI-like"/>
</dbReference>
<evidence type="ECO:0000256" key="2">
    <source>
        <dbReference type="ARBA" id="ARBA00022448"/>
    </source>
</evidence>
<evidence type="ECO:0000256" key="5">
    <source>
        <dbReference type="ARBA" id="ARBA00022989"/>
    </source>
</evidence>
<dbReference type="RefSeq" id="WP_344413212.1">
    <property type="nucleotide sequence ID" value="NZ_BAAAQK010000003.1"/>
</dbReference>
<keyword evidence="3" id="KW-1003">Cell membrane</keyword>
<comment type="subcellular location">
    <subcellularLocation>
        <location evidence="1 7">Cell membrane</location>
        <topology evidence="1 7">Multi-pass membrane protein</topology>
    </subcellularLocation>
</comment>
<gene>
    <name evidence="9" type="ORF">GCM10009836_12170</name>
</gene>
<evidence type="ECO:0000313" key="9">
    <source>
        <dbReference type="EMBL" id="GAA1835347.1"/>
    </source>
</evidence>
<name>A0ABN2MS05_9PSEU</name>
<evidence type="ECO:0000256" key="6">
    <source>
        <dbReference type="ARBA" id="ARBA00023136"/>
    </source>
</evidence>